<protein>
    <submittedName>
        <fullName evidence="4">TetR/AcrR family transcriptional regulator</fullName>
    </submittedName>
</protein>
<evidence type="ECO:0000259" key="3">
    <source>
        <dbReference type="PROSITE" id="PS50977"/>
    </source>
</evidence>
<dbReference type="InterPro" id="IPR009057">
    <property type="entry name" value="Homeodomain-like_sf"/>
</dbReference>
<sequence>MAKNESNSIHRNTEQNIMAAAEELFLEKGYRAATTVKIAEKAGVTHAMLHYYFRTKEQIFIKVLDKNQQELFSFVRPIMTMNTENAWETIKGAISLFYDFLNSHRRYAPMIYDVQSQNPELLSRYKKNTLEILGSLVAKHKEMLEKEMEAGRMNKVDVFQLFYNMLSMCAITFLSVHAIEDLFSHTPERIDEFVAKRKEEIIETLYLRLYGKT</sequence>
<dbReference type="PROSITE" id="PS50977">
    <property type="entry name" value="HTH_TETR_2"/>
    <property type="match status" value="1"/>
</dbReference>
<keyword evidence="1 2" id="KW-0238">DNA-binding</keyword>
<dbReference type="PANTHER" id="PTHR30328">
    <property type="entry name" value="TRANSCRIPTIONAL REPRESSOR"/>
    <property type="match status" value="1"/>
</dbReference>
<feature type="domain" description="HTH tetR-type" evidence="3">
    <location>
        <begin position="11"/>
        <end position="71"/>
    </location>
</feature>
<reference evidence="4" key="1">
    <citation type="submission" date="2020-10" db="EMBL/GenBank/DDBJ databases">
        <authorList>
            <person name="Gilroy R."/>
        </authorList>
    </citation>
    <scope>NUCLEOTIDE SEQUENCE</scope>
    <source>
        <strain evidence="4">D3-1215</strain>
    </source>
</reference>
<evidence type="ECO:0000256" key="2">
    <source>
        <dbReference type="PROSITE-ProRule" id="PRU00335"/>
    </source>
</evidence>
<dbReference type="PANTHER" id="PTHR30328:SF54">
    <property type="entry name" value="HTH-TYPE TRANSCRIPTIONAL REPRESSOR SCO4008"/>
    <property type="match status" value="1"/>
</dbReference>
<proteinExistence type="predicted"/>
<dbReference type="InterPro" id="IPR050109">
    <property type="entry name" value="HTH-type_TetR-like_transc_reg"/>
</dbReference>
<reference evidence="4" key="2">
    <citation type="journal article" date="2021" name="PeerJ">
        <title>Extensive microbial diversity within the chicken gut microbiome revealed by metagenomics and culture.</title>
        <authorList>
            <person name="Gilroy R."/>
            <person name="Ravi A."/>
            <person name="Getino M."/>
            <person name="Pursley I."/>
            <person name="Horton D.L."/>
            <person name="Alikhan N.F."/>
            <person name="Baker D."/>
            <person name="Gharbi K."/>
            <person name="Hall N."/>
            <person name="Watson M."/>
            <person name="Adriaenssens E.M."/>
            <person name="Foster-Nyarko E."/>
            <person name="Jarju S."/>
            <person name="Secka A."/>
            <person name="Antonio M."/>
            <person name="Oren A."/>
            <person name="Chaudhuri R.R."/>
            <person name="La Ragione R."/>
            <person name="Hildebrand F."/>
            <person name="Pallen M.J."/>
        </authorList>
    </citation>
    <scope>NUCLEOTIDE SEQUENCE</scope>
    <source>
        <strain evidence="4">D3-1215</strain>
    </source>
</reference>
<dbReference type="SUPFAM" id="SSF46689">
    <property type="entry name" value="Homeodomain-like"/>
    <property type="match status" value="1"/>
</dbReference>
<dbReference type="PRINTS" id="PR00455">
    <property type="entry name" value="HTHTETR"/>
</dbReference>
<dbReference type="EMBL" id="JADIMR010000103">
    <property type="protein sequence ID" value="MBO8447459.1"/>
    <property type="molecule type" value="Genomic_DNA"/>
</dbReference>
<evidence type="ECO:0000313" key="5">
    <source>
        <dbReference type="Proteomes" id="UP000823637"/>
    </source>
</evidence>
<dbReference type="AlphaFoldDB" id="A0A9D9ELP7"/>
<gene>
    <name evidence="4" type="ORF">IAC32_06930</name>
</gene>
<dbReference type="Gene3D" id="1.10.357.10">
    <property type="entry name" value="Tetracycline Repressor, domain 2"/>
    <property type="match status" value="1"/>
</dbReference>
<feature type="DNA-binding region" description="H-T-H motif" evidence="2">
    <location>
        <begin position="34"/>
        <end position="53"/>
    </location>
</feature>
<dbReference type="InterPro" id="IPR001647">
    <property type="entry name" value="HTH_TetR"/>
</dbReference>
<dbReference type="PROSITE" id="PS01081">
    <property type="entry name" value="HTH_TETR_1"/>
    <property type="match status" value="1"/>
</dbReference>
<dbReference type="Proteomes" id="UP000823637">
    <property type="component" value="Unassembled WGS sequence"/>
</dbReference>
<name>A0A9D9ELP7_9BACT</name>
<dbReference type="Pfam" id="PF00440">
    <property type="entry name" value="TetR_N"/>
    <property type="match status" value="1"/>
</dbReference>
<organism evidence="4 5">
    <name type="scientific">Candidatus Enterocola intestinipullorum</name>
    <dbReference type="NCBI Taxonomy" id="2840783"/>
    <lineage>
        <taxon>Bacteria</taxon>
        <taxon>Pseudomonadati</taxon>
        <taxon>Bacteroidota</taxon>
        <taxon>Bacteroidia</taxon>
        <taxon>Bacteroidales</taxon>
        <taxon>Candidatus Enterocola</taxon>
    </lineage>
</organism>
<comment type="caution">
    <text evidence="4">The sequence shown here is derived from an EMBL/GenBank/DDBJ whole genome shotgun (WGS) entry which is preliminary data.</text>
</comment>
<dbReference type="GO" id="GO:0003677">
    <property type="term" value="F:DNA binding"/>
    <property type="evidence" value="ECO:0007669"/>
    <property type="project" value="UniProtKB-UniRule"/>
</dbReference>
<accession>A0A9D9ELP7</accession>
<evidence type="ECO:0000313" key="4">
    <source>
        <dbReference type="EMBL" id="MBO8447459.1"/>
    </source>
</evidence>
<evidence type="ECO:0000256" key="1">
    <source>
        <dbReference type="ARBA" id="ARBA00023125"/>
    </source>
</evidence>
<dbReference type="InterPro" id="IPR023772">
    <property type="entry name" value="DNA-bd_HTH_TetR-type_CS"/>
</dbReference>